<keyword evidence="2" id="KW-1185">Reference proteome</keyword>
<comment type="caution">
    <text evidence="1">The sequence shown here is derived from an EMBL/GenBank/DDBJ whole genome shotgun (WGS) entry which is preliminary data.</text>
</comment>
<reference evidence="1 2" key="1">
    <citation type="submission" date="2020-10" db="EMBL/GenBank/DDBJ databases">
        <authorList>
            <person name="Castelo-Branco R."/>
            <person name="Eusebio N."/>
            <person name="Adriana R."/>
            <person name="Vieira A."/>
            <person name="Brugerolle De Fraissinette N."/>
            <person name="Rezende De Castro R."/>
            <person name="Schneider M.P."/>
            <person name="Vasconcelos V."/>
            <person name="Leao P.N."/>
        </authorList>
    </citation>
    <scope>NUCLEOTIDE SEQUENCE [LARGE SCALE GENOMIC DNA]</scope>
    <source>
        <strain evidence="1 2">LEGE 07299</strain>
    </source>
</reference>
<accession>A0ABR9TSS9</accession>
<gene>
    <name evidence="1" type="ORF">IQ229_00295</name>
</gene>
<protein>
    <submittedName>
        <fullName evidence="1">Uncharacterized protein</fullName>
    </submittedName>
</protein>
<feature type="non-terminal residue" evidence="1">
    <location>
        <position position="61"/>
    </location>
</feature>
<dbReference type="EMBL" id="JADEXF010000005">
    <property type="protein sequence ID" value="MBE9103451.1"/>
    <property type="molecule type" value="Genomic_DNA"/>
</dbReference>
<sequence length="61" mass="6569">MTNNTQPNLLQLAKQGDSKAIAALMNRSLQPKGITAKVAFKDGCLQIMLESAQVIDQQALV</sequence>
<proteinExistence type="predicted"/>
<organism evidence="1 2">
    <name type="scientific">Nostoc cf. edaphicum LEGE 07299</name>
    <dbReference type="NCBI Taxonomy" id="2777974"/>
    <lineage>
        <taxon>Bacteria</taxon>
        <taxon>Bacillati</taxon>
        <taxon>Cyanobacteriota</taxon>
        <taxon>Cyanophyceae</taxon>
        <taxon>Nostocales</taxon>
        <taxon>Nostocaceae</taxon>
        <taxon>Nostoc</taxon>
    </lineage>
</organism>
<dbReference type="Proteomes" id="UP000647836">
    <property type="component" value="Unassembled WGS sequence"/>
</dbReference>
<name>A0ABR9TSS9_9NOSO</name>
<evidence type="ECO:0000313" key="2">
    <source>
        <dbReference type="Proteomes" id="UP000647836"/>
    </source>
</evidence>
<evidence type="ECO:0000313" key="1">
    <source>
        <dbReference type="EMBL" id="MBE9103451.1"/>
    </source>
</evidence>